<dbReference type="SUPFAM" id="SSF52172">
    <property type="entry name" value="CheY-like"/>
    <property type="match status" value="1"/>
</dbReference>
<dbReference type="EMBL" id="FQWQ01000002">
    <property type="protein sequence ID" value="SHH35927.1"/>
    <property type="molecule type" value="Genomic_DNA"/>
</dbReference>
<evidence type="ECO:0000313" key="4">
    <source>
        <dbReference type="Proteomes" id="UP000184212"/>
    </source>
</evidence>
<dbReference type="Proteomes" id="UP000184212">
    <property type="component" value="Unassembled WGS sequence"/>
</dbReference>
<dbReference type="GO" id="GO:0000160">
    <property type="term" value="P:phosphorelay signal transduction system"/>
    <property type="evidence" value="ECO:0007669"/>
    <property type="project" value="InterPro"/>
</dbReference>
<evidence type="ECO:0000256" key="1">
    <source>
        <dbReference type="PROSITE-ProRule" id="PRU00169"/>
    </source>
</evidence>
<dbReference type="Pfam" id="PF00072">
    <property type="entry name" value="Response_reg"/>
    <property type="match status" value="1"/>
</dbReference>
<dbReference type="STRING" id="947013.SAMN04488109_3850"/>
<dbReference type="AlphaFoldDB" id="A0A1M5SBG3"/>
<organism evidence="3 4">
    <name type="scientific">Chryseolinea serpens</name>
    <dbReference type="NCBI Taxonomy" id="947013"/>
    <lineage>
        <taxon>Bacteria</taxon>
        <taxon>Pseudomonadati</taxon>
        <taxon>Bacteroidota</taxon>
        <taxon>Cytophagia</taxon>
        <taxon>Cytophagales</taxon>
        <taxon>Fulvivirgaceae</taxon>
        <taxon>Chryseolinea</taxon>
    </lineage>
</organism>
<proteinExistence type="predicted"/>
<feature type="modified residue" description="4-aspartylphosphate" evidence="1">
    <location>
        <position position="60"/>
    </location>
</feature>
<keyword evidence="4" id="KW-1185">Reference proteome</keyword>
<dbReference type="OrthoDB" id="1524091at2"/>
<dbReference type="PROSITE" id="PS50110">
    <property type="entry name" value="RESPONSE_REGULATORY"/>
    <property type="match status" value="1"/>
</dbReference>
<keyword evidence="1" id="KW-0597">Phosphoprotein</keyword>
<reference evidence="3 4" key="1">
    <citation type="submission" date="2016-11" db="EMBL/GenBank/DDBJ databases">
        <authorList>
            <person name="Jaros S."/>
            <person name="Januszkiewicz K."/>
            <person name="Wedrychowicz H."/>
        </authorList>
    </citation>
    <scope>NUCLEOTIDE SEQUENCE [LARGE SCALE GENOMIC DNA]</scope>
    <source>
        <strain evidence="3 4">DSM 24574</strain>
    </source>
</reference>
<feature type="domain" description="Response regulatory" evidence="2">
    <location>
        <begin position="3"/>
        <end position="131"/>
    </location>
</feature>
<dbReference type="PANTHER" id="PTHR44520">
    <property type="entry name" value="RESPONSE REGULATOR RCP1-RELATED"/>
    <property type="match status" value="1"/>
</dbReference>
<protein>
    <submittedName>
        <fullName evidence="3">Response regulator receiver domain-containing protein</fullName>
    </submittedName>
</protein>
<name>A0A1M5SBG3_9BACT</name>
<dbReference type="Gene3D" id="3.40.50.2300">
    <property type="match status" value="1"/>
</dbReference>
<dbReference type="InterPro" id="IPR001789">
    <property type="entry name" value="Sig_transdc_resp-reg_receiver"/>
</dbReference>
<sequence length="131" mass="14748">MKNVLLVDDDKIFNFINTQMLKQTGMASEIHTALNGKQAIDYLNESYRETSSVPDVILLDLNMPIMNGFDFLEAFKIMGLPAKEKEHVNIIVVTSSDNQQDIDKARVMGASHYLTKPLSAESLKHALEYSE</sequence>
<dbReference type="InterPro" id="IPR011006">
    <property type="entry name" value="CheY-like_superfamily"/>
</dbReference>
<dbReference type="SMART" id="SM00448">
    <property type="entry name" value="REC"/>
    <property type="match status" value="1"/>
</dbReference>
<evidence type="ECO:0000313" key="3">
    <source>
        <dbReference type="EMBL" id="SHH35927.1"/>
    </source>
</evidence>
<gene>
    <name evidence="3" type="ORF">SAMN04488109_3850</name>
</gene>
<dbReference type="PANTHER" id="PTHR44520:SF2">
    <property type="entry name" value="RESPONSE REGULATOR RCP1"/>
    <property type="match status" value="1"/>
</dbReference>
<accession>A0A1M5SBG3</accession>
<dbReference type="RefSeq" id="WP_073137020.1">
    <property type="nucleotide sequence ID" value="NZ_FQWQ01000002.1"/>
</dbReference>
<dbReference type="InterPro" id="IPR052893">
    <property type="entry name" value="TCS_response_regulator"/>
</dbReference>
<evidence type="ECO:0000259" key="2">
    <source>
        <dbReference type="PROSITE" id="PS50110"/>
    </source>
</evidence>